<dbReference type="InterPro" id="IPR029063">
    <property type="entry name" value="SAM-dependent_MTases_sf"/>
</dbReference>
<evidence type="ECO:0000313" key="3">
    <source>
        <dbReference type="Proteomes" id="UP000229952"/>
    </source>
</evidence>
<reference evidence="2 3" key="1">
    <citation type="submission" date="2017-09" db="EMBL/GenBank/DDBJ databases">
        <title>Depth-based differentiation of microbial function through sediment-hosted aquifers and enrichment of novel symbionts in the deep terrestrial subsurface.</title>
        <authorList>
            <person name="Probst A.J."/>
            <person name="Ladd B."/>
            <person name="Jarett J.K."/>
            <person name="Geller-Mcgrath D.E."/>
            <person name="Sieber C.M."/>
            <person name="Emerson J.B."/>
            <person name="Anantharaman K."/>
            <person name="Thomas B.C."/>
            <person name="Malmstrom R."/>
            <person name="Stieglmeier M."/>
            <person name="Klingl A."/>
            <person name="Woyke T."/>
            <person name="Ryan C.M."/>
            <person name="Banfield J.F."/>
        </authorList>
    </citation>
    <scope>NUCLEOTIDE SEQUENCE [LARGE SCALE GENOMIC DNA]</scope>
    <source>
        <strain evidence="2">CG23_combo_of_CG06-09_8_20_14_all_37_18</strain>
    </source>
</reference>
<dbReference type="Gene3D" id="3.40.50.150">
    <property type="entry name" value="Vaccinia Virus protein VP39"/>
    <property type="match status" value="1"/>
</dbReference>
<dbReference type="AlphaFoldDB" id="A0A2G9YZ06"/>
<feature type="domain" description="Methyltransferase" evidence="1">
    <location>
        <begin position="63"/>
        <end position="167"/>
    </location>
</feature>
<comment type="caution">
    <text evidence="2">The sequence shown here is derived from an EMBL/GenBank/DDBJ whole genome shotgun (WGS) entry which is preliminary data.</text>
</comment>
<evidence type="ECO:0000259" key="1">
    <source>
        <dbReference type="Pfam" id="PF13847"/>
    </source>
</evidence>
<accession>A0A2G9YZ06</accession>
<organism evidence="2 3">
    <name type="scientific">Candidatus Nealsonbacteria bacterium CG23_combo_of_CG06-09_8_20_14_all_37_18</name>
    <dbReference type="NCBI Taxonomy" id="1974720"/>
    <lineage>
        <taxon>Bacteria</taxon>
        <taxon>Candidatus Nealsoniibacteriota</taxon>
    </lineage>
</organism>
<sequence>MFEINNNQEGSSFEKEFNLKRSIDDRDSFCCEYADRVKKEIEESAKQDKCFDFFMKSAPKDLSGKKIIDIGCGEGRWSRFFSQRGSVVLGIDKKDQILEVAREKSKNFKNINFVNLPFEKIEEEPIGRFDYIINSYVLHNFNNLDQFFSTANHLLKMNGKLLLISILFHFSDKKLEDSIKNFYIPIKNQHGEIFYAMANDFSNLKKLAENYKFKLNDFCSNKNTGLSLSQKLIDAGLSVENVALIFEKKEDSV</sequence>
<dbReference type="CDD" id="cd02440">
    <property type="entry name" value="AdoMet_MTases"/>
    <property type="match status" value="1"/>
</dbReference>
<proteinExistence type="predicted"/>
<dbReference type="SUPFAM" id="SSF53335">
    <property type="entry name" value="S-adenosyl-L-methionine-dependent methyltransferases"/>
    <property type="match status" value="1"/>
</dbReference>
<evidence type="ECO:0000313" key="2">
    <source>
        <dbReference type="EMBL" id="PIP24495.1"/>
    </source>
</evidence>
<gene>
    <name evidence="2" type="ORF">COX35_00285</name>
</gene>
<dbReference type="Pfam" id="PF13847">
    <property type="entry name" value="Methyltransf_31"/>
    <property type="match status" value="1"/>
</dbReference>
<name>A0A2G9YZ06_9BACT</name>
<dbReference type="InterPro" id="IPR025714">
    <property type="entry name" value="Methyltranfer_dom"/>
</dbReference>
<dbReference type="PANTHER" id="PTHR43861">
    <property type="entry name" value="TRANS-ACONITATE 2-METHYLTRANSFERASE-RELATED"/>
    <property type="match status" value="1"/>
</dbReference>
<dbReference type="Proteomes" id="UP000229952">
    <property type="component" value="Unassembled WGS sequence"/>
</dbReference>
<protein>
    <recommendedName>
        <fullName evidence="1">Methyltransferase domain-containing protein</fullName>
    </recommendedName>
</protein>
<dbReference type="EMBL" id="PCRQ01000014">
    <property type="protein sequence ID" value="PIP24495.1"/>
    <property type="molecule type" value="Genomic_DNA"/>
</dbReference>